<evidence type="ECO:0000256" key="3">
    <source>
        <dbReference type="SAM" id="SignalP"/>
    </source>
</evidence>
<dbReference type="InterPro" id="IPR019734">
    <property type="entry name" value="TPR_rpt"/>
</dbReference>
<dbReference type="Proteomes" id="UP000410984">
    <property type="component" value="Unassembled WGS sequence"/>
</dbReference>
<proteinExistence type="predicted"/>
<feature type="repeat" description="TPR" evidence="1">
    <location>
        <begin position="117"/>
        <end position="150"/>
    </location>
</feature>
<evidence type="ECO:0000313" key="4">
    <source>
        <dbReference type="EMBL" id="VUD71518.1"/>
    </source>
</evidence>
<dbReference type="RefSeq" id="WP_142582939.1">
    <property type="nucleotide sequence ID" value="NZ_CABFPH010000023.1"/>
</dbReference>
<feature type="chain" id="PRO_5021338565" description="Beta-barrel assembly-enhancing protease" evidence="3">
    <location>
        <begin position="23"/>
        <end position="203"/>
    </location>
</feature>
<reference evidence="4 5" key="1">
    <citation type="submission" date="2019-06" db="EMBL/GenBank/DDBJ databases">
        <authorList>
            <person name="Rodrigo-Torres L."/>
            <person name="Arahal R. D."/>
            <person name="Lucena T."/>
        </authorList>
    </citation>
    <scope>NUCLEOTIDE SEQUENCE [LARGE SCALE GENOMIC DNA]</scope>
    <source>
        <strain evidence="4 5">SB0023/3</strain>
    </source>
</reference>
<evidence type="ECO:0000256" key="2">
    <source>
        <dbReference type="SAM" id="MobiDB-lite"/>
    </source>
</evidence>
<evidence type="ECO:0000256" key="1">
    <source>
        <dbReference type="PROSITE-ProRule" id="PRU00339"/>
    </source>
</evidence>
<keyword evidence="3" id="KW-0732">Signal</keyword>
<name>A0A509EBI5_9HYPH</name>
<dbReference type="AlphaFoldDB" id="A0A509EBI5"/>
<dbReference type="OrthoDB" id="9815010at2"/>
<sequence>MLRSTSLTLGVLAAVLTGPALAAPPALPDRPPAGEREGARKPPPAVSLDDLYTRLRETEDDEEAKGVAKLIERRLDRSGSATADLLTERARQAMTTKDFPLAAELMDRVTALEPAWSEGWNRRATVFWLLSDKQAAVADLQRALVLEPRHFEAWAALGRIYQSLEDKKRALGAYRRAVALYPRMPKVQEAIERLAPDVDGRDL</sequence>
<keyword evidence="1" id="KW-0802">TPR repeat</keyword>
<dbReference type="SMART" id="SM00028">
    <property type="entry name" value="TPR"/>
    <property type="match status" value="3"/>
</dbReference>
<evidence type="ECO:0008006" key="6">
    <source>
        <dbReference type="Google" id="ProtNLM"/>
    </source>
</evidence>
<gene>
    <name evidence="4" type="ORF">MET9862_02100</name>
</gene>
<dbReference type="SUPFAM" id="SSF48452">
    <property type="entry name" value="TPR-like"/>
    <property type="match status" value="1"/>
</dbReference>
<feature type="region of interest" description="Disordered" evidence="2">
    <location>
        <begin position="21"/>
        <end position="47"/>
    </location>
</feature>
<dbReference type="Pfam" id="PF13432">
    <property type="entry name" value="TPR_16"/>
    <property type="match status" value="1"/>
</dbReference>
<keyword evidence="5" id="KW-1185">Reference proteome</keyword>
<dbReference type="Gene3D" id="1.25.40.10">
    <property type="entry name" value="Tetratricopeptide repeat domain"/>
    <property type="match status" value="1"/>
</dbReference>
<dbReference type="InterPro" id="IPR011990">
    <property type="entry name" value="TPR-like_helical_dom_sf"/>
</dbReference>
<protein>
    <recommendedName>
        <fullName evidence="6">Beta-barrel assembly-enhancing protease</fullName>
    </recommendedName>
</protein>
<accession>A0A509EBI5</accession>
<dbReference type="PROSITE" id="PS50005">
    <property type="entry name" value="TPR"/>
    <property type="match status" value="2"/>
</dbReference>
<feature type="signal peptide" evidence="3">
    <location>
        <begin position="1"/>
        <end position="22"/>
    </location>
</feature>
<feature type="repeat" description="TPR" evidence="1">
    <location>
        <begin position="151"/>
        <end position="184"/>
    </location>
</feature>
<organism evidence="4 5">
    <name type="scientific">Methylobacterium symbioticum</name>
    <dbReference type="NCBI Taxonomy" id="2584084"/>
    <lineage>
        <taxon>Bacteria</taxon>
        <taxon>Pseudomonadati</taxon>
        <taxon>Pseudomonadota</taxon>
        <taxon>Alphaproteobacteria</taxon>
        <taxon>Hyphomicrobiales</taxon>
        <taxon>Methylobacteriaceae</taxon>
        <taxon>Methylobacterium</taxon>
    </lineage>
</organism>
<dbReference type="EMBL" id="CABFPH010000023">
    <property type="protein sequence ID" value="VUD71518.1"/>
    <property type="molecule type" value="Genomic_DNA"/>
</dbReference>
<evidence type="ECO:0000313" key="5">
    <source>
        <dbReference type="Proteomes" id="UP000410984"/>
    </source>
</evidence>